<dbReference type="EMBL" id="JAGFNK010000103">
    <property type="protein sequence ID" value="KAI9508021.1"/>
    <property type="molecule type" value="Genomic_DNA"/>
</dbReference>
<sequence>MARHHLLLLPPPHSLNCKRKLAEHGMFRTLTWFIINNMYCSKLCLLYPPHMIAITVIYLTLVLNDKMHDAIQAQSVAHTPPPLLLLAHKHWQHASKAHACAAAGLCWLHSRPVHVASHCCAMIAGDPLTLHTVGALLRCCPRVWVQAL</sequence>
<keyword evidence="2" id="KW-1185">Reference proteome</keyword>
<gene>
    <name evidence="1" type="ORF">F5148DRAFT_1199865</name>
</gene>
<proteinExistence type="predicted"/>
<dbReference type="Proteomes" id="UP001207468">
    <property type="component" value="Unassembled WGS sequence"/>
</dbReference>
<reference evidence="1" key="1">
    <citation type="submission" date="2021-03" db="EMBL/GenBank/DDBJ databases">
        <title>Evolutionary priming and transition to the ectomycorrhizal habit in an iconic lineage of mushroom-forming fungi: is preadaptation a requirement?</title>
        <authorList>
            <consortium name="DOE Joint Genome Institute"/>
            <person name="Looney B.P."/>
            <person name="Miyauchi S."/>
            <person name="Morin E."/>
            <person name="Drula E."/>
            <person name="Courty P.E."/>
            <person name="Chicoki N."/>
            <person name="Fauchery L."/>
            <person name="Kohler A."/>
            <person name="Kuo A."/>
            <person name="LaButti K."/>
            <person name="Pangilinan J."/>
            <person name="Lipzen A."/>
            <person name="Riley R."/>
            <person name="Andreopoulos W."/>
            <person name="He G."/>
            <person name="Johnson J."/>
            <person name="Barry K.W."/>
            <person name="Grigoriev I.V."/>
            <person name="Nagy L."/>
            <person name="Hibbett D."/>
            <person name="Henrissat B."/>
            <person name="Matheny P.B."/>
            <person name="Labbe J."/>
            <person name="Martin A.F."/>
        </authorList>
    </citation>
    <scope>NUCLEOTIDE SEQUENCE</scope>
    <source>
        <strain evidence="1">BPL698</strain>
    </source>
</reference>
<evidence type="ECO:0000313" key="2">
    <source>
        <dbReference type="Proteomes" id="UP001207468"/>
    </source>
</evidence>
<comment type="caution">
    <text evidence="1">The sequence shown here is derived from an EMBL/GenBank/DDBJ whole genome shotgun (WGS) entry which is preliminary data.</text>
</comment>
<feature type="non-terminal residue" evidence="1">
    <location>
        <position position="148"/>
    </location>
</feature>
<protein>
    <submittedName>
        <fullName evidence="1">Uncharacterized protein</fullName>
    </submittedName>
</protein>
<evidence type="ECO:0000313" key="1">
    <source>
        <dbReference type="EMBL" id="KAI9508021.1"/>
    </source>
</evidence>
<name>A0ACC0U9W8_9AGAM</name>
<organism evidence="1 2">
    <name type="scientific">Russula earlei</name>
    <dbReference type="NCBI Taxonomy" id="71964"/>
    <lineage>
        <taxon>Eukaryota</taxon>
        <taxon>Fungi</taxon>
        <taxon>Dikarya</taxon>
        <taxon>Basidiomycota</taxon>
        <taxon>Agaricomycotina</taxon>
        <taxon>Agaricomycetes</taxon>
        <taxon>Russulales</taxon>
        <taxon>Russulaceae</taxon>
        <taxon>Russula</taxon>
    </lineage>
</organism>
<accession>A0ACC0U9W8</accession>